<organism evidence="4 5">
    <name type="scientific">Limnochorda pilosa</name>
    <dbReference type="NCBI Taxonomy" id="1555112"/>
    <lineage>
        <taxon>Bacteria</taxon>
        <taxon>Bacillati</taxon>
        <taxon>Bacillota</taxon>
        <taxon>Limnochordia</taxon>
        <taxon>Limnochordales</taxon>
        <taxon>Limnochordaceae</taxon>
        <taxon>Limnochorda</taxon>
    </lineage>
</organism>
<dbReference type="STRING" id="1555112.LIP_0743"/>
<dbReference type="PANTHER" id="PTHR45947">
    <property type="entry name" value="SULFOQUINOVOSYL TRANSFERASE SQD2"/>
    <property type="match status" value="1"/>
</dbReference>
<dbReference type="OrthoDB" id="9802525at2"/>
<dbReference type="Pfam" id="PF00534">
    <property type="entry name" value="Glycos_transf_1"/>
    <property type="match status" value="1"/>
</dbReference>
<gene>
    <name evidence="4" type="ORF">LIP_0743</name>
</gene>
<dbReference type="GO" id="GO:0016757">
    <property type="term" value="F:glycosyltransferase activity"/>
    <property type="evidence" value="ECO:0007669"/>
    <property type="project" value="InterPro"/>
</dbReference>
<reference evidence="5" key="2">
    <citation type="journal article" date="2016" name="Int. J. Syst. Evol. Microbiol.">
        <title>Complete genome sequence and cell structure of Limnochorda pilosa, a Gram-negative spore-former within the phylum Firmicutes.</title>
        <authorList>
            <person name="Watanabe M."/>
            <person name="Kojima H."/>
            <person name="Fukui M."/>
        </authorList>
    </citation>
    <scope>NUCLEOTIDE SEQUENCE [LARGE SCALE GENOMIC DNA]</scope>
    <source>
        <strain evidence="5">HC45</strain>
    </source>
</reference>
<feature type="domain" description="Glycosyl transferase family 1" evidence="2">
    <location>
        <begin position="209"/>
        <end position="360"/>
    </location>
</feature>
<evidence type="ECO:0000313" key="5">
    <source>
        <dbReference type="Proteomes" id="UP000065807"/>
    </source>
</evidence>
<protein>
    <submittedName>
        <fullName evidence="4">Glycosyltransferase family 1</fullName>
    </submittedName>
</protein>
<dbReference type="Gene3D" id="3.40.50.2000">
    <property type="entry name" value="Glycogen Phosphorylase B"/>
    <property type="match status" value="2"/>
</dbReference>
<sequence length="416" mass="44398">MRVALFSDSFREDLGGLTRAVIRLHDGLVARGHTVRVYTLHQRAGPLHPADRIFVPAVPVSWLPWAPPDSWAAWNGAAVYRSLEAWAPDVVHLHSPLPVGWWGLLAARRLGVPVLSTCHANPEAPSAFLLGGQARGKRRVMGESVLSRASRAYQRAFYGRCDAVVAPSPSTASLLRAMGVRRPIHVIPNGVDLSRFTLEPGWAPGAAPPNHPPRVLYAGRLSAEKGVETLLAAVQELWARGVGMELVVAGSGPLEGRVRAWAYRAPGRVTLLGKVGWESMPEVYRSCDLLCLPSPLETEGLAAIEAMASGLPVVGVAEGALVDLVRPGFNGLLATPGDPTGLADALARIVVDPEARRRLVPGALATARARDSQHFLDQLVSLYAYLASTGDAGRERGPHDQEPLRPPSPAAPGDGR</sequence>
<dbReference type="Pfam" id="PF13439">
    <property type="entry name" value="Glyco_transf_4"/>
    <property type="match status" value="1"/>
</dbReference>
<feature type="compositionally biased region" description="Basic and acidic residues" evidence="1">
    <location>
        <begin position="392"/>
        <end position="403"/>
    </location>
</feature>
<dbReference type="Proteomes" id="UP000065807">
    <property type="component" value="Chromosome"/>
</dbReference>
<dbReference type="InterPro" id="IPR050194">
    <property type="entry name" value="Glycosyltransferase_grp1"/>
</dbReference>
<name>A0A0K2SHN4_LIMPI</name>
<feature type="domain" description="Glycosyltransferase subfamily 4-like N-terminal" evidence="3">
    <location>
        <begin position="15"/>
        <end position="195"/>
    </location>
</feature>
<evidence type="ECO:0000313" key="4">
    <source>
        <dbReference type="EMBL" id="BAS26600.1"/>
    </source>
</evidence>
<dbReference type="InterPro" id="IPR001296">
    <property type="entry name" value="Glyco_trans_1"/>
</dbReference>
<dbReference type="PANTHER" id="PTHR45947:SF3">
    <property type="entry name" value="SULFOQUINOVOSYL TRANSFERASE SQD2"/>
    <property type="match status" value="1"/>
</dbReference>
<proteinExistence type="predicted"/>
<evidence type="ECO:0000256" key="1">
    <source>
        <dbReference type="SAM" id="MobiDB-lite"/>
    </source>
</evidence>
<feature type="region of interest" description="Disordered" evidence="1">
    <location>
        <begin position="390"/>
        <end position="416"/>
    </location>
</feature>
<dbReference type="InterPro" id="IPR028098">
    <property type="entry name" value="Glyco_trans_4-like_N"/>
</dbReference>
<dbReference type="KEGG" id="lpil:LIP_0743"/>
<evidence type="ECO:0000259" key="3">
    <source>
        <dbReference type="Pfam" id="PF13439"/>
    </source>
</evidence>
<evidence type="ECO:0000259" key="2">
    <source>
        <dbReference type="Pfam" id="PF00534"/>
    </source>
</evidence>
<keyword evidence="5" id="KW-1185">Reference proteome</keyword>
<reference evidence="5" key="1">
    <citation type="submission" date="2015-07" db="EMBL/GenBank/DDBJ databases">
        <title>Complete genome sequence and phylogenetic analysis of Limnochorda pilosa.</title>
        <authorList>
            <person name="Watanabe M."/>
            <person name="Kojima H."/>
            <person name="Fukui M."/>
        </authorList>
    </citation>
    <scope>NUCLEOTIDE SEQUENCE [LARGE SCALE GENOMIC DNA]</scope>
    <source>
        <strain evidence="5">HC45</strain>
    </source>
</reference>
<dbReference type="EMBL" id="AP014924">
    <property type="protein sequence ID" value="BAS26600.1"/>
    <property type="molecule type" value="Genomic_DNA"/>
</dbReference>
<keyword evidence="4" id="KW-0808">Transferase</keyword>
<dbReference type="RefSeq" id="WP_068134414.1">
    <property type="nucleotide sequence ID" value="NZ_AP014924.1"/>
</dbReference>
<dbReference type="SUPFAM" id="SSF53756">
    <property type="entry name" value="UDP-Glycosyltransferase/glycogen phosphorylase"/>
    <property type="match status" value="1"/>
</dbReference>
<dbReference type="AlphaFoldDB" id="A0A0K2SHN4"/>
<accession>A0A0K2SHN4</accession>